<evidence type="ECO:0000313" key="2">
    <source>
        <dbReference type="EMBL" id="VVO67599.1"/>
    </source>
</evidence>
<dbReference type="RefSeq" id="WP_150783450.1">
    <property type="nucleotide sequence ID" value="NZ_CABVII010000004.1"/>
</dbReference>
<organism evidence="2 3">
    <name type="scientific">Pseudomonas fluorescens</name>
    <dbReference type="NCBI Taxonomy" id="294"/>
    <lineage>
        <taxon>Bacteria</taxon>
        <taxon>Pseudomonadati</taxon>
        <taxon>Pseudomonadota</taxon>
        <taxon>Gammaproteobacteria</taxon>
        <taxon>Pseudomonadales</taxon>
        <taxon>Pseudomonadaceae</taxon>
        <taxon>Pseudomonas</taxon>
    </lineage>
</organism>
<dbReference type="EMBL" id="CABVII010000004">
    <property type="protein sequence ID" value="VVO67599.1"/>
    <property type="molecule type" value="Genomic_DNA"/>
</dbReference>
<name>A0A5E7HTM9_PSEFL</name>
<dbReference type="Gene3D" id="3.20.20.370">
    <property type="entry name" value="Glycoside hydrolase/deacetylase"/>
    <property type="match status" value="1"/>
</dbReference>
<reference evidence="2 3" key="1">
    <citation type="submission" date="2019-09" db="EMBL/GenBank/DDBJ databases">
        <authorList>
            <person name="Chandra G."/>
            <person name="Truman W A."/>
        </authorList>
    </citation>
    <scope>NUCLEOTIDE SEQUENCE [LARGE SCALE GENOMIC DNA]</scope>
    <source>
        <strain evidence="2">PS862</strain>
    </source>
</reference>
<dbReference type="InterPro" id="IPR002509">
    <property type="entry name" value="NODB_dom"/>
</dbReference>
<feature type="domain" description="NodB homology" evidence="1">
    <location>
        <begin position="25"/>
        <end position="257"/>
    </location>
</feature>
<dbReference type="GO" id="GO:0016810">
    <property type="term" value="F:hydrolase activity, acting on carbon-nitrogen (but not peptide) bonds"/>
    <property type="evidence" value="ECO:0007669"/>
    <property type="project" value="InterPro"/>
</dbReference>
<dbReference type="SUPFAM" id="SSF88713">
    <property type="entry name" value="Glycoside hydrolase/deacetylase"/>
    <property type="match status" value="1"/>
</dbReference>
<dbReference type="PANTHER" id="PTHR47561">
    <property type="entry name" value="POLYSACCHARIDE DEACETYLASE FAMILY PROTEIN (AFU_ORTHOLOGUE AFUA_6G05030)"/>
    <property type="match status" value="1"/>
</dbReference>
<dbReference type="OrthoDB" id="9784220at2"/>
<dbReference type="Pfam" id="PF01522">
    <property type="entry name" value="Polysacc_deac_1"/>
    <property type="match status" value="1"/>
</dbReference>
<dbReference type="EC" id="3.5.1.-" evidence="2"/>
<keyword evidence="2" id="KW-0378">Hydrolase</keyword>
<accession>A0A5E7HTM9</accession>
<dbReference type="CDD" id="cd10938">
    <property type="entry name" value="CE4_HpPgdA_like"/>
    <property type="match status" value="1"/>
</dbReference>
<sequence>MTIACLTFDFDGVAIWLSTFKQVSPTPLSRGEFGANVGMPRLLDVLERCEVPATFFVPAHTASTYPDIVKRIVAAGHEVSCHGYVHESPVGLPLEEERRLLAQSIEVLEKVTGVRPVGYRSPAWDLSDNTIDLLEEFGLIYDSSLMSNDFETFFARKKDVLSEDIFEHGEQSEVLEFPVAWELDDYPYFQFSPRPLNTGLRLAEDVYKSWSAEFDYAHQVSGVFTLTCHPEIIGRGPRIVMLEKLIKHMQQPGVEFMTMGDATKHIKSKSV</sequence>
<evidence type="ECO:0000313" key="3">
    <source>
        <dbReference type="Proteomes" id="UP000385207"/>
    </source>
</evidence>
<dbReference type="PROSITE" id="PS51677">
    <property type="entry name" value="NODB"/>
    <property type="match status" value="1"/>
</dbReference>
<dbReference type="InterPro" id="IPR011330">
    <property type="entry name" value="Glyco_hydro/deAcase_b/a-brl"/>
</dbReference>
<dbReference type="InterPro" id="IPR037950">
    <property type="entry name" value="PgdA-like"/>
</dbReference>
<dbReference type="Proteomes" id="UP000385207">
    <property type="component" value="Unassembled WGS sequence"/>
</dbReference>
<dbReference type="GO" id="GO:0005975">
    <property type="term" value="P:carbohydrate metabolic process"/>
    <property type="evidence" value="ECO:0007669"/>
    <property type="project" value="InterPro"/>
</dbReference>
<proteinExistence type="predicted"/>
<evidence type="ECO:0000259" key="1">
    <source>
        <dbReference type="PROSITE" id="PS51677"/>
    </source>
</evidence>
<gene>
    <name evidence="2" type="primary">pgdA_1</name>
    <name evidence="2" type="ORF">PS862_01156</name>
</gene>
<dbReference type="AlphaFoldDB" id="A0A5E7HTM9"/>
<dbReference type="PANTHER" id="PTHR47561:SF1">
    <property type="entry name" value="POLYSACCHARIDE DEACETYLASE FAMILY PROTEIN (AFU_ORTHOLOGUE AFUA_6G05030)"/>
    <property type="match status" value="1"/>
</dbReference>
<protein>
    <submittedName>
        <fullName evidence="2">Peptidoglycan deacetylase</fullName>
        <ecNumber evidence="2">3.5.1.-</ecNumber>
    </submittedName>
</protein>